<dbReference type="EMBL" id="QTSX02002537">
    <property type="protein sequence ID" value="KAJ9075289.1"/>
    <property type="molecule type" value="Genomic_DNA"/>
</dbReference>
<protein>
    <submittedName>
        <fullName evidence="1">Uncharacterized protein</fullName>
    </submittedName>
</protein>
<organism evidence="1 2">
    <name type="scientific">Entomophthora muscae</name>
    <dbReference type="NCBI Taxonomy" id="34485"/>
    <lineage>
        <taxon>Eukaryota</taxon>
        <taxon>Fungi</taxon>
        <taxon>Fungi incertae sedis</taxon>
        <taxon>Zoopagomycota</taxon>
        <taxon>Entomophthoromycotina</taxon>
        <taxon>Entomophthoromycetes</taxon>
        <taxon>Entomophthorales</taxon>
        <taxon>Entomophthoraceae</taxon>
        <taxon>Entomophthora</taxon>
    </lineage>
</organism>
<dbReference type="Proteomes" id="UP001165960">
    <property type="component" value="Unassembled WGS sequence"/>
</dbReference>
<gene>
    <name evidence="1" type="ORF">DSO57_1037534</name>
</gene>
<proteinExistence type="predicted"/>
<comment type="caution">
    <text evidence="1">The sequence shown here is derived from an EMBL/GenBank/DDBJ whole genome shotgun (WGS) entry which is preliminary data.</text>
</comment>
<evidence type="ECO:0000313" key="2">
    <source>
        <dbReference type="Proteomes" id="UP001165960"/>
    </source>
</evidence>
<keyword evidence="2" id="KW-1185">Reference proteome</keyword>
<accession>A0ACC2TKV2</accession>
<sequence>MSAPQTPLDNRPHPDSVASQPINPDASEDHKVSIDKEGNSLQGIALEDNIFSGIASSVQDSSSIFSELSLPAQTNASHAIVFPNVSLPFQSEVTESEFYPGMDLSTSISFSGDSLASQITAVESFLFPGNALSSQANMFLEKNASILDFHPTEVKDGVAIRIPDQSNSHEPSNSTEQSATPAINAPPSTEPTQGNDVQTYDDQATQADLSQIPKDEPEKPLLTVEDKTKYADAESESGSQSSAQAKEQSTSESKTKEVKERKRTKRKRVSDELRELIHAHAMDKLSNKEIALALRLPRQTVYSILNPKVPPPSDDNCPRTDKRFNKDRDAIQKRIIFYININPDMKTRDIQRLLGAEGYFISEKSVASWRQGTILAVQVLGNNKSNQVLVHEGANIFLQSFIGEDSGTLDSGVIYVSHHCIKISIRDFGQIDPAHKKPQSQDGKVGTLGAFFSIFLAVTGEGIIFSDSIRFIAPTPSIEESINKFFETRPLSIPGRKIVLSSCFEAQKYFYDMAAARGHSVVSMPENMTYGHLGEVIFYNLPRYIRSQNPRTRERVADLLATDETLFPKADIQALYQNSRAVTFGAILGPDHHLPPAKGIIPTPILPPSKDLYQEMADAYKKGEIMSPIPNLSQVLQEYTDMLF</sequence>
<evidence type="ECO:0000313" key="1">
    <source>
        <dbReference type="EMBL" id="KAJ9075289.1"/>
    </source>
</evidence>
<reference evidence="1" key="1">
    <citation type="submission" date="2022-04" db="EMBL/GenBank/DDBJ databases">
        <title>Genome of the entomopathogenic fungus Entomophthora muscae.</title>
        <authorList>
            <person name="Elya C."/>
            <person name="Lovett B.R."/>
            <person name="Lee E."/>
            <person name="Macias A.M."/>
            <person name="Hajek A.E."/>
            <person name="De Bivort B.L."/>
            <person name="Kasson M.T."/>
            <person name="De Fine Licht H.H."/>
            <person name="Stajich J.E."/>
        </authorList>
    </citation>
    <scope>NUCLEOTIDE SEQUENCE</scope>
    <source>
        <strain evidence="1">Berkeley</strain>
    </source>
</reference>
<name>A0ACC2TKV2_9FUNG</name>